<evidence type="ECO:0000313" key="1">
    <source>
        <dbReference type="EMBL" id="CAK9037588.1"/>
    </source>
</evidence>
<evidence type="ECO:0008006" key="3">
    <source>
        <dbReference type="Google" id="ProtNLM"/>
    </source>
</evidence>
<dbReference type="InterPro" id="IPR011989">
    <property type="entry name" value="ARM-like"/>
</dbReference>
<protein>
    <recommendedName>
        <fullName evidence="3">HEAT repeat-containing protein 1</fullName>
    </recommendedName>
</protein>
<dbReference type="SUPFAM" id="SSF48371">
    <property type="entry name" value="ARM repeat"/>
    <property type="match status" value="1"/>
</dbReference>
<accession>A0ABP0LEI5</accession>
<dbReference type="Gene3D" id="1.25.10.10">
    <property type="entry name" value="Leucine-rich Repeat Variant"/>
    <property type="match status" value="1"/>
</dbReference>
<dbReference type="EMBL" id="CAXAMN010012224">
    <property type="protein sequence ID" value="CAK9037588.1"/>
    <property type="molecule type" value="Genomic_DNA"/>
</dbReference>
<name>A0ABP0LEI5_9DINO</name>
<organism evidence="1 2">
    <name type="scientific">Durusdinium trenchii</name>
    <dbReference type="NCBI Taxonomy" id="1381693"/>
    <lineage>
        <taxon>Eukaryota</taxon>
        <taxon>Sar</taxon>
        <taxon>Alveolata</taxon>
        <taxon>Dinophyceae</taxon>
        <taxon>Suessiales</taxon>
        <taxon>Symbiodiniaceae</taxon>
        <taxon>Durusdinium</taxon>
    </lineage>
</organism>
<gene>
    <name evidence="1" type="ORF">CCMP2556_LOCUS20723</name>
</gene>
<dbReference type="Proteomes" id="UP001642484">
    <property type="component" value="Unassembled WGS sequence"/>
</dbReference>
<keyword evidence="2" id="KW-1185">Reference proteome</keyword>
<dbReference type="InterPro" id="IPR016024">
    <property type="entry name" value="ARM-type_fold"/>
</dbReference>
<sequence>MDWVQELRGIFSCLSMPELCACRACNQEFKDASLPRLYELQLALFETRQAPQERRRALSSLRLLESSTPNAVNAGNAPWLMGLLRKSGEVLLDSTEHRVVRTEAARTLHELLLALDAARVGLLGEELSAVVRRAVAEEADRYVRRVLVDAATSLCKTFALPSAFEALESLSKDEDSTVRSAAHSAKIELEGAHATDSLRR</sequence>
<proteinExistence type="predicted"/>
<reference evidence="1 2" key="1">
    <citation type="submission" date="2024-02" db="EMBL/GenBank/DDBJ databases">
        <authorList>
            <person name="Chen Y."/>
            <person name="Shah S."/>
            <person name="Dougan E. K."/>
            <person name="Thang M."/>
            <person name="Chan C."/>
        </authorList>
    </citation>
    <scope>NUCLEOTIDE SEQUENCE [LARGE SCALE GENOMIC DNA]</scope>
</reference>
<evidence type="ECO:0000313" key="2">
    <source>
        <dbReference type="Proteomes" id="UP001642484"/>
    </source>
</evidence>
<comment type="caution">
    <text evidence="1">The sequence shown here is derived from an EMBL/GenBank/DDBJ whole genome shotgun (WGS) entry which is preliminary data.</text>
</comment>